<gene>
    <name evidence="7" type="primary">nagA</name>
    <name evidence="7" type="ORF">K5P26_04065</name>
</gene>
<dbReference type="PANTHER" id="PTHR11113:SF14">
    <property type="entry name" value="N-ACETYLGLUCOSAMINE-6-PHOSPHATE DEACETYLASE"/>
    <property type="match status" value="1"/>
</dbReference>
<dbReference type="Gene3D" id="2.30.40.10">
    <property type="entry name" value="Urease, subunit C, domain 1"/>
    <property type="match status" value="1"/>
</dbReference>
<dbReference type="InterPro" id="IPR003764">
    <property type="entry name" value="GlcNAc_6-P_deAcase"/>
</dbReference>
<evidence type="ECO:0000256" key="1">
    <source>
        <dbReference type="ARBA" id="ARBA00010716"/>
    </source>
</evidence>
<accession>A0ABS7ME12</accession>
<dbReference type="EMBL" id="JAILXK010000001">
    <property type="protein sequence ID" value="MBY4636316.1"/>
    <property type="molecule type" value="Genomic_DNA"/>
</dbReference>
<comment type="similarity">
    <text evidence="1 5">Belongs to the metallo-dependent hydrolases superfamily. NagA family.</text>
</comment>
<evidence type="ECO:0000259" key="6">
    <source>
        <dbReference type="Pfam" id="PF01979"/>
    </source>
</evidence>
<dbReference type="CDD" id="cd00854">
    <property type="entry name" value="NagA"/>
    <property type="match status" value="1"/>
</dbReference>
<dbReference type="SUPFAM" id="SSF51338">
    <property type="entry name" value="Composite domain of metallo-dependent hydrolases"/>
    <property type="match status" value="1"/>
</dbReference>
<dbReference type="RefSeq" id="WP_222135833.1">
    <property type="nucleotide sequence ID" value="NZ_JAILXK010000001.1"/>
</dbReference>
<dbReference type="NCBIfam" id="TIGR00221">
    <property type="entry name" value="nagA"/>
    <property type="match status" value="1"/>
</dbReference>
<feature type="domain" description="Amidohydrolase-related" evidence="6">
    <location>
        <begin position="54"/>
        <end position="365"/>
    </location>
</feature>
<organism evidence="7 8">
    <name type="scientific">Sphingopyxis jiangsuensis</name>
    <dbReference type="NCBI Taxonomy" id="2871171"/>
    <lineage>
        <taxon>Bacteria</taxon>
        <taxon>Pseudomonadati</taxon>
        <taxon>Pseudomonadota</taxon>
        <taxon>Alphaproteobacteria</taxon>
        <taxon>Sphingomonadales</taxon>
        <taxon>Sphingomonadaceae</taxon>
        <taxon>Sphingopyxis</taxon>
    </lineage>
</organism>
<dbReference type="Proteomes" id="UP001166571">
    <property type="component" value="Unassembled WGS sequence"/>
</dbReference>
<evidence type="ECO:0000256" key="2">
    <source>
        <dbReference type="ARBA" id="ARBA00022723"/>
    </source>
</evidence>
<keyword evidence="4 5" id="KW-0119">Carbohydrate metabolism</keyword>
<protein>
    <submittedName>
        <fullName evidence="7">N-acetylglucosamine-6-phosphate deacetylase</fullName>
        <ecNumber evidence="7">3.5.1.25</ecNumber>
    </submittedName>
</protein>
<evidence type="ECO:0000256" key="3">
    <source>
        <dbReference type="ARBA" id="ARBA00022801"/>
    </source>
</evidence>
<keyword evidence="8" id="KW-1185">Reference proteome</keyword>
<dbReference type="EC" id="3.5.1.25" evidence="7"/>
<dbReference type="PANTHER" id="PTHR11113">
    <property type="entry name" value="N-ACETYLGLUCOSAMINE-6-PHOSPHATE DEACETYLASE"/>
    <property type="match status" value="1"/>
</dbReference>
<dbReference type="Pfam" id="PF01979">
    <property type="entry name" value="Amidohydro_1"/>
    <property type="match status" value="1"/>
</dbReference>
<proteinExistence type="inferred from homology"/>
<evidence type="ECO:0000313" key="7">
    <source>
        <dbReference type="EMBL" id="MBY4636316.1"/>
    </source>
</evidence>
<dbReference type="InterPro" id="IPR032466">
    <property type="entry name" value="Metal_Hydrolase"/>
</dbReference>
<dbReference type="Gene3D" id="3.20.20.140">
    <property type="entry name" value="Metal-dependent hydrolases"/>
    <property type="match status" value="1"/>
</dbReference>
<keyword evidence="2" id="KW-0479">Metal-binding</keyword>
<evidence type="ECO:0000313" key="8">
    <source>
        <dbReference type="Proteomes" id="UP001166571"/>
    </source>
</evidence>
<dbReference type="InterPro" id="IPR011059">
    <property type="entry name" value="Metal-dep_hydrolase_composite"/>
</dbReference>
<evidence type="ECO:0000256" key="4">
    <source>
        <dbReference type="ARBA" id="ARBA00023277"/>
    </source>
</evidence>
<keyword evidence="3 5" id="KW-0378">Hydrolase</keyword>
<name>A0ABS7ME12_9SPHN</name>
<sequence length="379" mass="39405">MSARFAIAAPLILAADGWRREHAVIVRDAAIEAVLPVGALPGDLEIERFSKGLLLPGFVDTQVNGGGGVLFNDAPTVETIATIAAAHRRFGTTTLLPTLISDDVAIIERAIAAVEAAIAAGVPSVAGIHIEGPFLNEGKRGIHDATKFRRLDEEAVTLLSSLRGGRTLVTLAPELAPAGLIRRLVDAGVIVAAGHTLASYDDMMRARDEGIRGVTHLFNAMTGLDSRAPGVVGAALDSDLVCGLIVDGHHVHPASLRAAFRAKGAGELMLVTDAMATVGTRRDHFMLGSTLIREQDGALRAADGTLAGSALDMAAAVRGAVTLMQLDLADASRMASATPAEFLGLGAQRGRIAQGLRADLVLLDRDLAPLRCWIGGATD</sequence>
<evidence type="ECO:0000256" key="5">
    <source>
        <dbReference type="PIRNR" id="PIRNR038994"/>
    </source>
</evidence>
<dbReference type="PIRSF" id="PIRSF038994">
    <property type="entry name" value="NagA"/>
    <property type="match status" value="1"/>
</dbReference>
<reference evidence="7" key="1">
    <citation type="submission" date="2021-08" db="EMBL/GenBank/DDBJ databases">
        <title>Sphingopyxis panaciterrulae sp. nov., isolated from the surface water of the Yellow Sea.</title>
        <authorList>
            <person name="Gao Z."/>
            <person name="Zhang D."/>
            <person name="Zhang A."/>
        </authorList>
    </citation>
    <scope>NUCLEOTIDE SEQUENCE</scope>
    <source>
        <strain evidence="7">XHP0097</strain>
    </source>
</reference>
<dbReference type="SUPFAM" id="SSF51556">
    <property type="entry name" value="Metallo-dependent hydrolases"/>
    <property type="match status" value="1"/>
</dbReference>
<dbReference type="GO" id="GO:0008448">
    <property type="term" value="F:N-acetylglucosamine-6-phosphate deacetylase activity"/>
    <property type="evidence" value="ECO:0007669"/>
    <property type="project" value="UniProtKB-EC"/>
</dbReference>
<dbReference type="InterPro" id="IPR006680">
    <property type="entry name" value="Amidohydro-rel"/>
</dbReference>
<comment type="caution">
    <text evidence="7">The sequence shown here is derived from an EMBL/GenBank/DDBJ whole genome shotgun (WGS) entry which is preliminary data.</text>
</comment>